<protein>
    <submittedName>
        <fullName evidence="1">Uncharacterized protein</fullName>
    </submittedName>
</protein>
<sequence length="101" mass="10887">MPGEARQLHVPQRCPRPEIEAGQLVGTLRQDQATAVGCHEVAQPCAYGGIPADGAVFTVQADEAGVTLVHDDAVFRHKERRSGTPLMEISLPPRFPDHPPS</sequence>
<comment type="caution">
    <text evidence="1">The sequence shown here is derived from an EMBL/GenBank/DDBJ whole genome shotgun (WGS) entry which is preliminary data.</text>
</comment>
<accession>A0ABQ2URJ9</accession>
<reference evidence="2" key="1">
    <citation type="journal article" date="2019" name="Int. J. Syst. Evol. Microbiol.">
        <title>The Global Catalogue of Microorganisms (GCM) 10K type strain sequencing project: providing services to taxonomists for standard genome sequencing and annotation.</title>
        <authorList>
            <consortium name="The Broad Institute Genomics Platform"/>
            <consortium name="The Broad Institute Genome Sequencing Center for Infectious Disease"/>
            <person name="Wu L."/>
            <person name="Ma J."/>
        </authorList>
    </citation>
    <scope>NUCLEOTIDE SEQUENCE [LARGE SCALE GENOMIC DNA]</scope>
    <source>
        <strain evidence="2">JCM 3399</strain>
    </source>
</reference>
<evidence type="ECO:0000313" key="1">
    <source>
        <dbReference type="EMBL" id="GGU48035.1"/>
    </source>
</evidence>
<dbReference type="Proteomes" id="UP000654471">
    <property type="component" value="Unassembled WGS sequence"/>
</dbReference>
<organism evidence="1 2">
    <name type="scientific">Streptomyces albospinus</name>
    <dbReference type="NCBI Taxonomy" id="285515"/>
    <lineage>
        <taxon>Bacteria</taxon>
        <taxon>Bacillati</taxon>
        <taxon>Actinomycetota</taxon>
        <taxon>Actinomycetes</taxon>
        <taxon>Kitasatosporales</taxon>
        <taxon>Streptomycetaceae</taxon>
        <taxon>Streptomyces</taxon>
    </lineage>
</organism>
<gene>
    <name evidence="1" type="ORF">GCM10010211_10250</name>
</gene>
<dbReference type="EMBL" id="BMRP01000002">
    <property type="protein sequence ID" value="GGU48035.1"/>
    <property type="molecule type" value="Genomic_DNA"/>
</dbReference>
<proteinExistence type="predicted"/>
<name>A0ABQ2URJ9_9ACTN</name>
<evidence type="ECO:0000313" key="2">
    <source>
        <dbReference type="Proteomes" id="UP000654471"/>
    </source>
</evidence>
<keyword evidence="2" id="KW-1185">Reference proteome</keyword>